<protein>
    <submittedName>
        <fullName evidence="1">Uncharacterized protein</fullName>
    </submittedName>
</protein>
<name>A0AAN6NW54_9PEZI</name>
<accession>A0AAN6NW54</accession>
<dbReference type="EMBL" id="MU859129">
    <property type="protein sequence ID" value="KAK3952198.1"/>
    <property type="molecule type" value="Genomic_DNA"/>
</dbReference>
<evidence type="ECO:0000313" key="2">
    <source>
        <dbReference type="Proteomes" id="UP001303222"/>
    </source>
</evidence>
<comment type="caution">
    <text evidence="1">The sequence shown here is derived from an EMBL/GenBank/DDBJ whole genome shotgun (WGS) entry which is preliminary data.</text>
</comment>
<sequence length="57" mass="6240">SCASHRTVSEENLVLNQLECSARDTLRAIRLLRVPLSTAWVGVRSFGARGMILDGGR</sequence>
<dbReference type="Proteomes" id="UP001303222">
    <property type="component" value="Unassembled WGS sequence"/>
</dbReference>
<proteinExistence type="predicted"/>
<keyword evidence="2" id="KW-1185">Reference proteome</keyword>
<feature type="non-terminal residue" evidence="1">
    <location>
        <position position="1"/>
    </location>
</feature>
<evidence type="ECO:0000313" key="1">
    <source>
        <dbReference type="EMBL" id="KAK3952198.1"/>
    </source>
</evidence>
<dbReference type="AlphaFoldDB" id="A0AAN6NW54"/>
<organism evidence="1 2">
    <name type="scientific">Pseudoneurospora amorphoporcata</name>
    <dbReference type="NCBI Taxonomy" id="241081"/>
    <lineage>
        <taxon>Eukaryota</taxon>
        <taxon>Fungi</taxon>
        <taxon>Dikarya</taxon>
        <taxon>Ascomycota</taxon>
        <taxon>Pezizomycotina</taxon>
        <taxon>Sordariomycetes</taxon>
        <taxon>Sordariomycetidae</taxon>
        <taxon>Sordariales</taxon>
        <taxon>Sordariaceae</taxon>
        <taxon>Pseudoneurospora</taxon>
    </lineage>
</organism>
<reference evidence="1" key="1">
    <citation type="journal article" date="2023" name="Mol. Phylogenet. Evol.">
        <title>Genome-scale phylogeny and comparative genomics of the fungal order Sordariales.</title>
        <authorList>
            <person name="Hensen N."/>
            <person name="Bonometti L."/>
            <person name="Westerberg I."/>
            <person name="Brannstrom I.O."/>
            <person name="Guillou S."/>
            <person name="Cros-Aarteil S."/>
            <person name="Calhoun S."/>
            <person name="Haridas S."/>
            <person name="Kuo A."/>
            <person name="Mondo S."/>
            <person name="Pangilinan J."/>
            <person name="Riley R."/>
            <person name="LaButti K."/>
            <person name="Andreopoulos B."/>
            <person name="Lipzen A."/>
            <person name="Chen C."/>
            <person name="Yan M."/>
            <person name="Daum C."/>
            <person name="Ng V."/>
            <person name="Clum A."/>
            <person name="Steindorff A."/>
            <person name="Ohm R.A."/>
            <person name="Martin F."/>
            <person name="Silar P."/>
            <person name="Natvig D.O."/>
            <person name="Lalanne C."/>
            <person name="Gautier V."/>
            <person name="Ament-Velasquez S.L."/>
            <person name="Kruys A."/>
            <person name="Hutchinson M.I."/>
            <person name="Powell A.J."/>
            <person name="Barry K."/>
            <person name="Miller A.N."/>
            <person name="Grigoriev I.V."/>
            <person name="Debuchy R."/>
            <person name="Gladieux P."/>
            <person name="Hiltunen Thoren M."/>
            <person name="Johannesson H."/>
        </authorList>
    </citation>
    <scope>NUCLEOTIDE SEQUENCE</scope>
    <source>
        <strain evidence="1">CBS 626.80</strain>
    </source>
</reference>
<gene>
    <name evidence="1" type="ORF">QBC32DRAFT_213164</name>
</gene>
<reference evidence="1" key="2">
    <citation type="submission" date="2023-06" db="EMBL/GenBank/DDBJ databases">
        <authorList>
            <consortium name="Lawrence Berkeley National Laboratory"/>
            <person name="Mondo S.J."/>
            <person name="Hensen N."/>
            <person name="Bonometti L."/>
            <person name="Westerberg I."/>
            <person name="Brannstrom I.O."/>
            <person name="Guillou S."/>
            <person name="Cros-Aarteil S."/>
            <person name="Calhoun S."/>
            <person name="Haridas S."/>
            <person name="Kuo A."/>
            <person name="Pangilinan J."/>
            <person name="Riley R."/>
            <person name="Labutti K."/>
            <person name="Andreopoulos B."/>
            <person name="Lipzen A."/>
            <person name="Chen C."/>
            <person name="Yanf M."/>
            <person name="Daum C."/>
            <person name="Ng V."/>
            <person name="Clum A."/>
            <person name="Steindorff A."/>
            <person name="Ohm R."/>
            <person name="Martin F."/>
            <person name="Silar P."/>
            <person name="Natvig D."/>
            <person name="Lalanne C."/>
            <person name="Gautier V."/>
            <person name="Ament-Velasquez S.L."/>
            <person name="Kruys A."/>
            <person name="Hutchinson M.I."/>
            <person name="Powell A.J."/>
            <person name="Barry K."/>
            <person name="Miller A.N."/>
            <person name="Grigoriev I.V."/>
            <person name="Debuchy R."/>
            <person name="Gladieux P."/>
            <person name="Thoren M.H."/>
            <person name="Johannesson H."/>
        </authorList>
    </citation>
    <scope>NUCLEOTIDE SEQUENCE</scope>
    <source>
        <strain evidence="1">CBS 626.80</strain>
    </source>
</reference>